<dbReference type="RefSeq" id="WP_275476450.1">
    <property type="nucleotide sequence ID" value="NZ_CP162940.1"/>
</dbReference>
<accession>A0ABV5AHP7</accession>
<keyword evidence="6 8" id="KW-0413">Isomerase</keyword>
<protein>
    <recommendedName>
        <fullName evidence="3 8">Diaminopimelate epimerase</fullName>
        <shortName evidence="8">DAP epimerase</shortName>
        <ecNumber evidence="3 8">5.1.1.7</ecNumber>
    </recommendedName>
    <alternativeName>
        <fullName evidence="8">PLP-independent amino acid racemase</fullName>
    </alternativeName>
</protein>
<feature type="active site" evidence="9">
    <location>
        <position position="73"/>
    </location>
</feature>
<comment type="similarity">
    <text evidence="2 8">Belongs to the diaminopimelate epimerase family.</text>
</comment>
<feature type="binding site" evidence="8">
    <location>
        <begin position="74"/>
        <end position="75"/>
    </location>
    <ligand>
        <name>substrate</name>
    </ligand>
</feature>
<feature type="binding site" evidence="8">
    <location>
        <position position="197"/>
    </location>
    <ligand>
        <name>substrate</name>
    </ligand>
</feature>
<evidence type="ECO:0000256" key="6">
    <source>
        <dbReference type="ARBA" id="ARBA00023235"/>
    </source>
</evidence>
<proteinExistence type="inferred from homology"/>
<feature type="binding site" evidence="8">
    <location>
        <position position="11"/>
    </location>
    <ligand>
        <name>substrate</name>
    </ligand>
</feature>
<organism evidence="10 11">
    <name type="scientific">Alicyclobacillus fastidiosus</name>
    <dbReference type="NCBI Taxonomy" id="392011"/>
    <lineage>
        <taxon>Bacteria</taxon>
        <taxon>Bacillati</taxon>
        <taxon>Bacillota</taxon>
        <taxon>Bacilli</taxon>
        <taxon>Bacillales</taxon>
        <taxon>Alicyclobacillaceae</taxon>
        <taxon>Alicyclobacillus</taxon>
    </lineage>
</organism>
<keyword evidence="5 8" id="KW-0457">Lysine biosynthesis</keyword>
<keyword evidence="8" id="KW-0963">Cytoplasm</keyword>
<feature type="active site" description="Proton acceptor" evidence="8">
    <location>
        <position position="224"/>
    </location>
</feature>
<reference evidence="10 11" key="1">
    <citation type="journal article" date="2024" name="Int. J. Mol. Sci.">
        <title>Exploration of Alicyclobacillus spp. Genome in Search of Antibiotic Resistance.</title>
        <authorList>
            <person name="Bucka-Kolendo J."/>
            <person name="Kiousi D.E."/>
            <person name="Dekowska A."/>
            <person name="Mikolajczuk-Szczyrba A."/>
            <person name="Karadedos D.M."/>
            <person name="Michael P."/>
            <person name="Galanis A."/>
            <person name="Sokolowska B."/>
        </authorList>
    </citation>
    <scope>NUCLEOTIDE SEQUENCE [LARGE SCALE GENOMIC DNA]</scope>
    <source>
        <strain evidence="10 11">KKP 3000</strain>
    </source>
</reference>
<evidence type="ECO:0000256" key="4">
    <source>
        <dbReference type="ARBA" id="ARBA00022605"/>
    </source>
</evidence>
<keyword evidence="4 8" id="KW-0028">Amino-acid biosynthesis</keyword>
<feature type="binding site" evidence="8">
    <location>
        <position position="64"/>
    </location>
    <ligand>
        <name>substrate</name>
    </ligand>
</feature>
<evidence type="ECO:0000256" key="5">
    <source>
        <dbReference type="ARBA" id="ARBA00023154"/>
    </source>
</evidence>
<evidence type="ECO:0000256" key="1">
    <source>
        <dbReference type="ARBA" id="ARBA00005196"/>
    </source>
</evidence>
<evidence type="ECO:0000256" key="7">
    <source>
        <dbReference type="ARBA" id="ARBA00051712"/>
    </source>
</evidence>
<evidence type="ECO:0000256" key="3">
    <source>
        <dbReference type="ARBA" id="ARBA00013080"/>
    </source>
</evidence>
<comment type="subcellular location">
    <subcellularLocation>
        <location evidence="8">Cytoplasm</location>
    </subcellularLocation>
</comment>
<comment type="subunit">
    <text evidence="8">Homodimer.</text>
</comment>
<comment type="caution">
    <text evidence="8">Lacks conserved residue(s) required for the propagation of feature annotation.</text>
</comment>
<feature type="site" description="Could be important to modulate the pK values of the two catalytic cysteine residues" evidence="8">
    <location>
        <position position="166"/>
    </location>
</feature>
<dbReference type="Gene3D" id="3.10.310.10">
    <property type="entry name" value="Diaminopimelate Epimerase, Chain A, domain 1"/>
    <property type="match status" value="2"/>
</dbReference>
<feature type="binding site" evidence="8">
    <location>
        <begin position="225"/>
        <end position="226"/>
    </location>
    <ligand>
        <name>substrate</name>
    </ligand>
</feature>
<comment type="caution">
    <text evidence="10">The sequence shown here is derived from an EMBL/GenBank/DDBJ whole genome shotgun (WGS) entry which is preliminary data.</text>
</comment>
<dbReference type="PANTHER" id="PTHR31689:SF0">
    <property type="entry name" value="DIAMINOPIMELATE EPIMERASE"/>
    <property type="match status" value="1"/>
</dbReference>
<dbReference type="HAMAP" id="MF_00197">
    <property type="entry name" value="DAP_epimerase"/>
    <property type="match status" value="1"/>
</dbReference>
<dbReference type="PROSITE" id="PS01326">
    <property type="entry name" value="DAP_EPIMERASE"/>
    <property type="match status" value="1"/>
</dbReference>
<dbReference type="SUPFAM" id="SSF54506">
    <property type="entry name" value="Diaminopimelate epimerase-like"/>
    <property type="match status" value="1"/>
</dbReference>
<dbReference type="InterPro" id="IPR018510">
    <property type="entry name" value="DAP_epimerase_AS"/>
</dbReference>
<evidence type="ECO:0000256" key="8">
    <source>
        <dbReference type="HAMAP-Rule" id="MF_00197"/>
    </source>
</evidence>
<sequence length="290" mass="31573">MKFTKMQALGNNYIYVSLYETTLPEVSLPELSRLVSDVRRGIGSDGLITIEESRQADVRMRIFNADGSEAESCGNGLRCVAKYVYEHRLVNTSVFSIETKAGVVEAQVHVRPDGSVKQVTIDMGEPRFGAGSIRYAGNSVIGDEDVVLEVGTDQLQGTIVNVGNPHFVTMVDRVDDNYVQAVGPLVESHKDFPERINAEFVSVVNRNEIDFRVYERGSGITFACGTGACASVAALVRKNLVDERVTVHLLGGDLEIEIRDDGHVLMTGEAVTVAEGTFAWPSAEPVFTAL</sequence>
<evidence type="ECO:0000313" key="11">
    <source>
        <dbReference type="Proteomes" id="UP001579974"/>
    </source>
</evidence>
<dbReference type="PANTHER" id="PTHR31689">
    <property type="entry name" value="DIAMINOPIMELATE EPIMERASE, CHLOROPLASTIC"/>
    <property type="match status" value="1"/>
</dbReference>
<comment type="pathway">
    <text evidence="1 8">Amino-acid biosynthesis; L-lysine biosynthesis via DAP pathway; DL-2,6-diaminopimelate from LL-2,6-diaminopimelate: step 1/1.</text>
</comment>
<dbReference type="NCBIfam" id="TIGR00652">
    <property type="entry name" value="DapF"/>
    <property type="match status" value="1"/>
</dbReference>
<evidence type="ECO:0000256" key="9">
    <source>
        <dbReference type="PROSITE-ProRule" id="PRU10125"/>
    </source>
</evidence>
<dbReference type="Proteomes" id="UP001579974">
    <property type="component" value="Unassembled WGS sequence"/>
</dbReference>
<dbReference type="EC" id="5.1.1.7" evidence="3 8"/>
<feature type="active site" description="Proton donor" evidence="8">
    <location>
        <position position="73"/>
    </location>
</feature>
<comment type="function">
    <text evidence="8">Catalyzes the stereoinversion of LL-2,6-diaminopimelate (L,L-DAP) to meso-diaminopimelate (meso-DAP), a precursor of L-lysine and an essential component of the bacterial peptidoglycan.</text>
</comment>
<evidence type="ECO:0000313" key="10">
    <source>
        <dbReference type="EMBL" id="MFB5191809.1"/>
    </source>
</evidence>
<feature type="binding site" evidence="8">
    <location>
        <position position="164"/>
    </location>
    <ligand>
        <name>substrate</name>
    </ligand>
</feature>
<feature type="site" description="Could be important to modulate the pK values of the two catalytic cysteine residues" evidence="8">
    <location>
        <position position="215"/>
    </location>
</feature>
<name>A0ABV5AHP7_9BACL</name>
<comment type="catalytic activity">
    <reaction evidence="7 8">
        <text>(2S,6S)-2,6-diaminopimelate = meso-2,6-diaminopimelate</text>
        <dbReference type="Rhea" id="RHEA:15393"/>
        <dbReference type="ChEBI" id="CHEBI:57609"/>
        <dbReference type="ChEBI" id="CHEBI:57791"/>
        <dbReference type="EC" id="5.1.1.7"/>
    </reaction>
</comment>
<dbReference type="EMBL" id="JBDXSU010000014">
    <property type="protein sequence ID" value="MFB5191809.1"/>
    <property type="molecule type" value="Genomic_DNA"/>
</dbReference>
<dbReference type="InterPro" id="IPR001653">
    <property type="entry name" value="DAP_epimerase_DapF"/>
</dbReference>
<gene>
    <name evidence="8 10" type="primary">dapF</name>
    <name evidence="10" type="ORF">KKP3000_000592</name>
</gene>
<dbReference type="Pfam" id="PF01678">
    <property type="entry name" value="DAP_epimerase"/>
    <property type="match status" value="2"/>
</dbReference>
<dbReference type="GO" id="GO:0008837">
    <property type="term" value="F:diaminopimelate epimerase activity"/>
    <property type="evidence" value="ECO:0007669"/>
    <property type="project" value="UniProtKB-EC"/>
</dbReference>
<feature type="binding site" evidence="8">
    <location>
        <begin position="215"/>
        <end position="216"/>
    </location>
    <ligand>
        <name>substrate</name>
    </ligand>
</feature>
<keyword evidence="11" id="KW-1185">Reference proteome</keyword>
<evidence type="ECO:0000256" key="2">
    <source>
        <dbReference type="ARBA" id="ARBA00010219"/>
    </source>
</evidence>